<organism evidence="1 2">
    <name type="scientific">Paenibacillus brasilensis</name>
    <dbReference type="NCBI Taxonomy" id="128574"/>
    <lineage>
        <taxon>Bacteria</taxon>
        <taxon>Bacillati</taxon>
        <taxon>Bacillota</taxon>
        <taxon>Bacilli</taxon>
        <taxon>Bacillales</taxon>
        <taxon>Paenibacillaceae</taxon>
        <taxon>Paenibacillus</taxon>
    </lineage>
</organism>
<dbReference type="EMBL" id="JAUSWA010000002">
    <property type="protein sequence ID" value="MDQ0492349.1"/>
    <property type="molecule type" value="Genomic_DNA"/>
</dbReference>
<dbReference type="RefSeq" id="WP_152379944.1">
    <property type="nucleotide sequence ID" value="NZ_CP045298.1"/>
</dbReference>
<keyword evidence="2" id="KW-1185">Reference proteome</keyword>
<name>A0ABU0KSE8_9BACL</name>
<evidence type="ECO:0008006" key="3">
    <source>
        <dbReference type="Google" id="ProtNLM"/>
    </source>
</evidence>
<comment type="caution">
    <text evidence="1">The sequence shown here is derived from an EMBL/GenBank/DDBJ whole genome shotgun (WGS) entry which is preliminary data.</text>
</comment>
<accession>A0ABU0KSE8</accession>
<dbReference type="Proteomes" id="UP001242811">
    <property type="component" value="Unassembled WGS sequence"/>
</dbReference>
<sequence>MKKSFGESVVIRKIPPNGAELHQTFAKTKYKLVYHGQIGAWLKNHIVPVVVMNLVTVIHERQMKKIAGDDKLLLQMIAAMDEGSQVLEALGYPLTTAQQALFIHKRPTLMRLFMKIYHLLPMSRLVDGSVGEIVALSSVFHHWKEQTSVLTPNWDQLENLFNAKLSSSVG</sequence>
<proteinExistence type="predicted"/>
<reference evidence="1 2" key="1">
    <citation type="submission" date="2023-07" db="EMBL/GenBank/DDBJ databases">
        <title>Genomic Encyclopedia of Type Strains, Phase IV (KMG-IV): sequencing the most valuable type-strain genomes for metagenomic binning, comparative biology and taxonomic classification.</title>
        <authorList>
            <person name="Goeker M."/>
        </authorList>
    </citation>
    <scope>NUCLEOTIDE SEQUENCE [LARGE SCALE GENOMIC DNA]</scope>
    <source>
        <strain evidence="1 2">DSM 14914</strain>
    </source>
</reference>
<evidence type="ECO:0000313" key="1">
    <source>
        <dbReference type="EMBL" id="MDQ0492349.1"/>
    </source>
</evidence>
<protein>
    <recommendedName>
        <fullName evidence="3">Transposase</fullName>
    </recommendedName>
</protein>
<gene>
    <name evidence="1" type="ORF">QOZ95_000496</name>
</gene>
<evidence type="ECO:0000313" key="2">
    <source>
        <dbReference type="Proteomes" id="UP001242811"/>
    </source>
</evidence>